<dbReference type="AlphaFoldDB" id="A0A6G8Q1F5"/>
<dbReference type="Proteomes" id="UP000502706">
    <property type="component" value="Chromosome"/>
</dbReference>
<dbReference type="KEGG" id="rmar:GBA65_19245"/>
<accession>A0A6G8Q1F5</accession>
<reference evidence="2 3" key="1">
    <citation type="submission" date="2019-10" db="EMBL/GenBank/DDBJ databases">
        <title>Rubrobacter sp nov SCSIO 52915 isolated from a deep-sea sediment in the South China Sea.</title>
        <authorList>
            <person name="Chen R.W."/>
        </authorList>
    </citation>
    <scope>NUCLEOTIDE SEQUENCE [LARGE SCALE GENOMIC DNA]</scope>
    <source>
        <strain evidence="2 3">SCSIO 52915</strain>
    </source>
</reference>
<gene>
    <name evidence="2" type="ORF">GBA65_19245</name>
</gene>
<evidence type="ECO:0000313" key="2">
    <source>
        <dbReference type="EMBL" id="QIN80301.1"/>
    </source>
</evidence>
<proteinExistence type="predicted"/>
<name>A0A6G8Q1F5_9ACTN</name>
<evidence type="ECO:0000313" key="3">
    <source>
        <dbReference type="Proteomes" id="UP000502706"/>
    </source>
</evidence>
<dbReference type="RefSeq" id="WP_166397972.1">
    <property type="nucleotide sequence ID" value="NZ_CP045121.1"/>
</dbReference>
<sequence length="231" mass="24341">MEGQGLVGLEARAPDGTGMGRIQEVITGDAGDGEVVVTHVVVETEDGQYQELPIGSISVDAEADFGVYRPDGSDDEPGEHAGEEVTPEGYSPSRPLYGYEDSAHDGQFVTSPRDPDEAAPPADIEREGDEAGGWQDEGSNTVESGYPRNDVYIDPDTGEEVQEPLLKENDGLADDIADLISETSVEVVGEVEGVVQLSGSVASQEDLEEIVTEIMAQTDVLGVDTGDVETG</sequence>
<feature type="region of interest" description="Disordered" evidence="1">
    <location>
        <begin position="65"/>
        <end position="159"/>
    </location>
</feature>
<keyword evidence="3" id="KW-1185">Reference proteome</keyword>
<dbReference type="EMBL" id="CP045121">
    <property type="protein sequence ID" value="QIN80301.1"/>
    <property type="molecule type" value="Genomic_DNA"/>
</dbReference>
<organism evidence="2 3">
    <name type="scientific">Rubrobacter marinus</name>
    <dbReference type="NCBI Taxonomy" id="2653852"/>
    <lineage>
        <taxon>Bacteria</taxon>
        <taxon>Bacillati</taxon>
        <taxon>Actinomycetota</taxon>
        <taxon>Rubrobacteria</taxon>
        <taxon>Rubrobacterales</taxon>
        <taxon>Rubrobacteraceae</taxon>
        <taxon>Rubrobacter</taxon>
    </lineage>
</organism>
<evidence type="ECO:0000256" key="1">
    <source>
        <dbReference type="SAM" id="MobiDB-lite"/>
    </source>
</evidence>
<protein>
    <submittedName>
        <fullName evidence="2">Uncharacterized protein</fullName>
    </submittedName>
</protein>